<comment type="caution">
    <text evidence="1">The sequence shown here is derived from an EMBL/GenBank/DDBJ whole genome shotgun (WGS) entry which is preliminary data.</text>
</comment>
<evidence type="ECO:0000313" key="2">
    <source>
        <dbReference type="Proteomes" id="UP000224634"/>
    </source>
</evidence>
<protein>
    <submittedName>
        <fullName evidence="1">Uncharacterized protein</fullName>
    </submittedName>
</protein>
<dbReference type="AlphaFoldDB" id="A0A2B7WJ91"/>
<gene>
    <name evidence="1" type="ORF">AJ80_09357</name>
</gene>
<accession>A0A2B7WJ91</accession>
<evidence type="ECO:0000313" key="1">
    <source>
        <dbReference type="EMBL" id="PGG99433.1"/>
    </source>
</evidence>
<organism evidence="1 2">
    <name type="scientific">Polytolypa hystricis (strain UAMH7299)</name>
    <dbReference type="NCBI Taxonomy" id="1447883"/>
    <lineage>
        <taxon>Eukaryota</taxon>
        <taxon>Fungi</taxon>
        <taxon>Dikarya</taxon>
        <taxon>Ascomycota</taxon>
        <taxon>Pezizomycotina</taxon>
        <taxon>Eurotiomycetes</taxon>
        <taxon>Eurotiomycetidae</taxon>
        <taxon>Onygenales</taxon>
        <taxon>Onygenales incertae sedis</taxon>
        <taxon>Polytolypa</taxon>
    </lineage>
</organism>
<keyword evidence="2" id="KW-1185">Reference proteome</keyword>
<dbReference type="EMBL" id="PDNA01000271">
    <property type="protein sequence ID" value="PGG99433.1"/>
    <property type="molecule type" value="Genomic_DNA"/>
</dbReference>
<reference evidence="1 2" key="1">
    <citation type="submission" date="2017-10" db="EMBL/GenBank/DDBJ databases">
        <title>Comparative genomics in systemic dimorphic fungi from Ajellomycetaceae.</title>
        <authorList>
            <person name="Munoz J.F."/>
            <person name="Mcewen J.G."/>
            <person name="Clay O.K."/>
            <person name="Cuomo C.A."/>
        </authorList>
    </citation>
    <scope>NUCLEOTIDE SEQUENCE [LARGE SCALE GENOMIC DNA]</scope>
    <source>
        <strain evidence="1 2">UAMH7299</strain>
    </source>
</reference>
<sequence length="161" mass="18057">MAVNFDIQPPAAICPDTHLSIPLLAKFSDPSVQPCENLEVRLTLCDDKGNPRNNGDLIVRSIPRGEKFGYALFKINPIGTPGSYKFRLSLCFHGRSSKSKIQDVVYSSILRVYQGAPRHEPKVEAVRLLLNLKERINGVSQEDIAQWEEIWQAIQPTTCLP</sequence>
<proteinExistence type="predicted"/>
<dbReference type="Proteomes" id="UP000224634">
    <property type="component" value="Unassembled WGS sequence"/>
</dbReference>
<name>A0A2B7WJ91_POLH7</name>